<evidence type="ECO:0000313" key="9">
    <source>
        <dbReference type="EMBL" id="QPT19902.1"/>
    </source>
</evidence>
<dbReference type="InterPro" id="IPR002941">
    <property type="entry name" value="DNA_methylase_N4/N6"/>
</dbReference>
<keyword evidence="4" id="KW-0808">Transferase</keyword>
<dbReference type="Pfam" id="PF01555">
    <property type="entry name" value="N6_N4_Mtase"/>
    <property type="match status" value="1"/>
</dbReference>
<proteinExistence type="inferred from homology"/>
<reference evidence="9 10" key="1">
    <citation type="submission" date="2020-12" db="EMBL/GenBank/DDBJ databases">
        <title>FDA dAtabase for Regulatory Grade micrObial Sequences (FDA-ARGOS): Supporting development and validation of Infectious Disease Dx tests.</title>
        <authorList>
            <person name="Sproer C."/>
            <person name="Gronow S."/>
            <person name="Severitt S."/>
            <person name="Schroder I."/>
            <person name="Tallon L."/>
            <person name="Sadzewicz L."/>
            <person name="Zhao X."/>
            <person name="Boylan J."/>
            <person name="Ott S."/>
            <person name="Bowen H."/>
            <person name="Vavikolanu K."/>
            <person name="Mehta A."/>
            <person name="Aluvathingal J."/>
            <person name="Nadendla S."/>
            <person name="Lowell S."/>
            <person name="Myers T."/>
            <person name="Yan Y."/>
            <person name="Sichtig H."/>
        </authorList>
    </citation>
    <scope>NUCLEOTIDE SEQUENCE [LARGE SCALE GENOMIC DNA]</scope>
    <source>
        <strain evidence="9 10">FDAARGOS_877</strain>
    </source>
</reference>
<dbReference type="PROSITE" id="PS00092">
    <property type="entry name" value="N6_MTASE"/>
    <property type="match status" value="1"/>
</dbReference>
<keyword evidence="5" id="KW-0949">S-adenosyl-L-methionine</keyword>
<sequence>MKGNLIQERLLEIVQSSDIDLSKESYSLNWLGKSYARLLANLPPKSLINADNEHNSEAPHKNSKNLLIKGDNLEVLKHLINAYSEKIKMIYIDPPYNTGSDGFVYHDDRKFTAEQLCDLAGLDLEEAERILSFTDKGSSSHSAWLTFIYPRLYVSKELLTDDGIIFISIDDNELAQLRLVCDEIFGEHNFIGIISRSTGTRMGSGSRGVARELDYLVVYAKSDAGTLNKLLMTPEQTEIYNEEDEKGKYLLRSLRRTGGENRREDRPSMFYPVINPDGEEVYPLAPEGWESRWVCGYDTYKELLKANEIVWRKVKKAEIEKWQIYQKHYLNEDGREVSDLWTAEAGNKKATKEVSALFGGSKVFTNPKSVDLISKTILLGSNANDIILDFFAGSGTTAHAVFETNIKREENRSFILVQLPELTDADSVAYEKGYTSIFDITKDRIIEAANTLRQKNPEYQGDLGFKIFEITEDFRVTDENQELTLSNLTMFDDVLLNKHQYNTLLTTWALYDGSELTSPMHEVDLNGYKAHLCDRRLYLIDSGFTTEALKALILKLDDTNDQNFDPNKIIYFANNFDSVKQMELNEALRSYSNKKSIEIDIVVRN</sequence>
<evidence type="ECO:0000259" key="8">
    <source>
        <dbReference type="Pfam" id="PF18273"/>
    </source>
</evidence>
<dbReference type="PRINTS" id="PR00506">
    <property type="entry name" value="D21N6MTFRASE"/>
</dbReference>
<dbReference type="EC" id="2.1.1.72" evidence="2"/>
<dbReference type="InterPro" id="IPR041405">
    <property type="entry name" value="T3RM_EcoP15I_C"/>
</dbReference>
<comment type="catalytic activity">
    <reaction evidence="6">
        <text>a 2'-deoxyadenosine in DNA + S-adenosyl-L-methionine = an N(6)-methyl-2'-deoxyadenosine in DNA + S-adenosyl-L-homocysteine + H(+)</text>
        <dbReference type="Rhea" id="RHEA:15197"/>
        <dbReference type="Rhea" id="RHEA-COMP:12418"/>
        <dbReference type="Rhea" id="RHEA-COMP:12419"/>
        <dbReference type="ChEBI" id="CHEBI:15378"/>
        <dbReference type="ChEBI" id="CHEBI:57856"/>
        <dbReference type="ChEBI" id="CHEBI:59789"/>
        <dbReference type="ChEBI" id="CHEBI:90615"/>
        <dbReference type="ChEBI" id="CHEBI:90616"/>
        <dbReference type="EC" id="2.1.1.72"/>
    </reaction>
</comment>
<evidence type="ECO:0000259" key="7">
    <source>
        <dbReference type="Pfam" id="PF01555"/>
    </source>
</evidence>
<dbReference type="InterPro" id="IPR002295">
    <property type="entry name" value="N4/N6-MTase_EcoPI_Mod-like"/>
</dbReference>
<dbReference type="Gene3D" id="3.40.50.150">
    <property type="entry name" value="Vaccinia Virus protein VP39"/>
    <property type="match status" value="1"/>
</dbReference>
<evidence type="ECO:0000256" key="6">
    <source>
        <dbReference type="ARBA" id="ARBA00047942"/>
    </source>
</evidence>
<gene>
    <name evidence="9" type="ORF">I6G34_19585</name>
</gene>
<dbReference type="InterPro" id="IPR002052">
    <property type="entry name" value="DNA_methylase_N6_adenine_CS"/>
</dbReference>
<feature type="domain" description="DNA methylase N-4/N-6" evidence="7">
    <location>
        <begin position="87"/>
        <end position="407"/>
    </location>
</feature>
<evidence type="ECO:0000256" key="5">
    <source>
        <dbReference type="ARBA" id="ARBA00022691"/>
    </source>
</evidence>
<dbReference type="EMBL" id="CP065720">
    <property type="protein sequence ID" value="QPT19902.1"/>
    <property type="molecule type" value="Genomic_DNA"/>
</dbReference>
<organism evidence="9 10">
    <name type="scientific">Stutzerimonas frequens</name>
    <dbReference type="NCBI Taxonomy" id="2968969"/>
    <lineage>
        <taxon>Bacteria</taxon>
        <taxon>Pseudomonadati</taxon>
        <taxon>Pseudomonadota</taxon>
        <taxon>Gammaproteobacteria</taxon>
        <taxon>Pseudomonadales</taxon>
        <taxon>Pseudomonadaceae</taxon>
        <taxon>Stutzerimonas</taxon>
    </lineage>
</organism>
<accession>A0ABX6Y0X3</accession>
<evidence type="ECO:0000313" key="10">
    <source>
        <dbReference type="Proteomes" id="UP000595058"/>
    </source>
</evidence>
<evidence type="ECO:0000256" key="2">
    <source>
        <dbReference type="ARBA" id="ARBA00011900"/>
    </source>
</evidence>
<evidence type="ECO:0000256" key="4">
    <source>
        <dbReference type="ARBA" id="ARBA00022679"/>
    </source>
</evidence>
<evidence type="ECO:0000256" key="3">
    <source>
        <dbReference type="ARBA" id="ARBA00022603"/>
    </source>
</evidence>
<dbReference type="Pfam" id="PF18273">
    <property type="entry name" value="T3RM_EcoP15I_C"/>
    <property type="match status" value="1"/>
</dbReference>
<name>A0ABX6Y0X3_9GAMM</name>
<feature type="domain" description="Type III R-M EcoP15I C-terminal" evidence="8">
    <location>
        <begin position="500"/>
        <end position="597"/>
    </location>
</feature>
<dbReference type="PIRSF" id="PIRSF015855">
    <property type="entry name" value="TypeIII_Mtase_mKpnI"/>
    <property type="match status" value="1"/>
</dbReference>
<evidence type="ECO:0000256" key="1">
    <source>
        <dbReference type="ARBA" id="ARBA00006594"/>
    </source>
</evidence>
<dbReference type="SUPFAM" id="SSF53335">
    <property type="entry name" value="S-adenosyl-L-methionine-dependent methyltransferases"/>
    <property type="match status" value="1"/>
</dbReference>
<comment type="similarity">
    <text evidence="1">Belongs to the N(4)/N(6)-methyltransferase family.</text>
</comment>
<protein>
    <recommendedName>
        <fullName evidence="2">site-specific DNA-methyltransferase (adenine-specific)</fullName>
        <ecNumber evidence="2">2.1.1.72</ecNumber>
    </recommendedName>
</protein>
<keyword evidence="10" id="KW-1185">Reference proteome</keyword>
<dbReference type="Proteomes" id="UP000595058">
    <property type="component" value="Chromosome"/>
</dbReference>
<keyword evidence="3" id="KW-0489">Methyltransferase</keyword>
<dbReference type="InterPro" id="IPR029063">
    <property type="entry name" value="SAM-dependent_MTases_sf"/>
</dbReference>